<reference evidence="1" key="1">
    <citation type="submission" date="2024-09" db="EMBL/GenBank/DDBJ databases">
        <title>Black Yeasts Isolated from many extreme environments.</title>
        <authorList>
            <person name="Coleine C."/>
            <person name="Stajich J.E."/>
            <person name="Selbmann L."/>
        </authorList>
    </citation>
    <scope>NUCLEOTIDE SEQUENCE</scope>
    <source>
        <strain evidence="1">CCFEE 5737</strain>
    </source>
</reference>
<accession>A0ACC3CZ81</accession>
<evidence type="ECO:0000313" key="2">
    <source>
        <dbReference type="Proteomes" id="UP001186974"/>
    </source>
</evidence>
<gene>
    <name evidence="1" type="ORF">LTS18_010700</name>
</gene>
<evidence type="ECO:0000313" key="1">
    <source>
        <dbReference type="EMBL" id="KAK3059510.1"/>
    </source>
</evidence>
<organism evidence="1 2">
    <name type="scientific">Coniosporium uncinatum</name>
    <dbReference type="NCBI Taxonomy" id="93489"/>
    <lineage>
        <taxon>Eukaryota</taxon>
        <taxon>Fungi</taxon>
        <taxon>Dikarya</taxon>
        <taxon>Ascomycota</taxon>
        <taxon>Pezizomycotina</taxon>
        <taxon>Dothideomycetes</taxon>
        <taxon>Dothideomycetes incertae sedis</taxon>
        <taxon>Coniosporium</taxon>
    </lineage>
</organism>
<sequence>MWSCTLPKEEQQSVAPNSPDQPNFRFAISFSNGTISDTSLTQAVIARRQTPFSGSRLQIRNLLHSRDILPPSPDPASLEDQLFLGNTTDNNTAPFEGEKTPFFISFMNATQLPSTRTIGERRATQTRSSPPAIDLTTVIPAPSTNGDGTAAPANLLPFPSGQPLNLYDRGLDTEHYGFYIYYDRSIFMKSIRFQNSSVMGEIPADQNGGSTFDGATARCTWTQTRYLVQIWTRSDASAHLLSKSSDDTVTSSSTTASSADGAGNSSANVFSRPGSFPFPITITLDRHGGNNEEKMVYCYGMDERGRIVAEEKLLQVESRSVGGTLVNPSRGPFNNITVSTEDGGPGGIDGGTGGCLCQWTNWAAKT</sequence>
<keyword evidence="2" id="KW-1185">Reference proteome</keyword>
<comment type="caution">
    <text evidence="1">The sequence shown here is derived from an EMBL/GenBank/DDBJ whole genome shotgun (WGS) entry which is preliminary data.</text>
</comment>
<dbReference type="Proteomes" id="UP001186974">
    <property type="component" value="Unassembled WGS sequence"/>
</dbReference>
<protein>
    <submittedName>
        <fullName evidence="1">Uncharacterized protein</fullName>
    </submittedName>
</protein>
<proteinExistence type="predicted"/>
<dbReference type="EMBL" id="JAWDJW010009342">
    <property type="protein sequence ID" value="KAK3059510.1"/>
    <property type="molecule type" value="Genomic_DNA"/>
</dbReference>
<name>A0ACC3CZ81_9PEZI</name>